<evidence type="ECO:0000259" key="3">
    <source>
        <dbReference type="Pfam" id="PF26197"/>
    </source>
</evidence>
<feature type="domain" description="SMCHD1 Ig-like" evidence="2">
    <location>
        <begin position="120"/>
        <end position="218"/>
    </location>
</feature>
<dbReference type="Pfam" id="PF26201">
    <property type="entry name" value="Ig_SMCHD1_7th"/>
    <property type="match status" value="1"/>
</dbReference>
<accession>A0A7M7STF2</accession>
<dbReference type="GO" id="GO:0006302">
    <property type="term" value="P:double-strand break repair"/>
    <property type="evidence" value="ECO:0007669"/>
    <property type="project" value="InterPro"/>
</dbReference>
<dbReference type="Proteomes" id="UP000007110">
    <property type="component" value="Unassembled WGS sequence"/>
</dbReference>
<organism evidence="6 7">
    <name type="scientific">Strongylocentrotus purpuratus</name>
    <name type="common">Purple sea urchin</name>
    <dbReference type="NCBI Taxonomy" id="7668"/>
    <lineage>
        <taxon>Eukaryota</taxon>
        <taxon>Metazoa</taxon>
        <taxon>Echinodermata</taxon>
        <taxon>Eleutherozoa</taxon>
        <taxon>Echinozoa</taxon>
        <taxon>Echinoidea</taxon>
        <taxon>Euechinoidea</taxon>
        <taxon>Echinacea</taxon>
        <taxon>Camarodonta</taxon>
        <taxon>Echinidea</taxon>
        <taxon>Strongylocentrotidae</taxon>
        <taxon>Strongylocentrotus</taxon>
    </lineage>
</organism>
<dbReference type="Pfam" id="PF26197">
    <property type="entry name" value="Ig_SMCHD1_5th"/>
    <property type="match status" value="1"/>
</dbReference>
<evidence type="ECO:0000313" key="6">
    <source>
        <dbReference type="EnsemblMetazoa" id="XP_030829846"/>
    </source>
</evidence>
<feature type="domain" description="SMCHD1 Ig-like" evidence="5">
    <location>
        <begin position="561"/>
        <end position="662"/>
    </location>
</feature>
<feature type="domain" description="SMCHD1 Ig-like" evidence="1">
    <location>
        <begin position="8"/>
        <end position="105"/>
    </location>
</feature>
<evidence type="ECO:0000259" key="2">
    <source>
        <dbReference type="Pfam" id="PF26196"/>
    </source>
</evidence>
<dbReference type="InterPro" id="IPR058614">
    <property type="entry name" value="Ig_SMCHD1_5th"/>
</dbReference>
<dbReference type="InParanoid" id="A0A7M7STF2"/>
<dbReference type="Pfam" id="PF26196">
    <property type="entry name" value="Ig_SMCHD1_4th"/>
    <property type="match status" value="1"/>
</dbReference>
<dbReference type="PANTHER" id="PTHR22640:SF2">
    <property type="entry name" value="STRUCTURAL MAINTENANCE OF CHROMOSOMES FLEXIBLE HINGE DOMAIN-CONTAINING PROTEIN 1"/>
    <property type="match status" value="1"/>
</dbReference>
<sequence>MAGPPSKFSIDIKDPSFRVDVPFNIPLLLQDELNNPTEPTPDIKPILEASGLEMGHEKVEINDTSLIMKGVKASGDVGSAQGKNFNMTVTIPGLEIPTQQLKIRILPGEPHKIIVPTFEETDNLCIENRKALPISVEIRDSAGNFSVHPKLVVQCKFHGAAGLPLYKADCSNSGKVTLTGKPIFIKNISKKSHEITAKIELLHIKGVSSVEKVITVKPSTSACKIKVFFCQHQYLDDPKKKPVEVKPKGDIEWTAGEDTSQISFALFDEGDNHMKITKELANKFNFSWLPSFNSSTLMEGYLPPIKVPNTVGYSKFCRISFTDRSGLDFSFNIKPIPGEATKIKCQCKKSVKVKLGEILDGDIVVHVIDDNGNTIQELPHDCLSNLSVKAEDLDTEVLQKTLLPNVGFCLQNIMFDGSTVGVREVLVTYNDFTDHIRLEVLPGRPAKLLAMGWKAKETLIAYDGVEISNPLHFQVCDESGNLISDVNTTISLQYDKTLKVSSTEPVKARSFSGGKVTFGKLTLSGPCGKYKLHAKMSMEWSSLLSSDLAVELKPDPKKAQKLQVDYKEECVYTAGDLFPDFDISVIAADESTMTNIPHKKISMSLWKSTTNDQHPGPPPPTALMTDMDKPSEEDREGHFYCRKRKLPEEARMHSIIFQASVDQQMLFSEPVSREQDREEGVYWRVTPPR</sequence>
<dbReference type="InterPro" id="IPR058615">
    <property type="entry name" value="Ig_SMCHD1_6th"/>
</dbReference>
<dbReference type="InterPro" id="IPR058612">
    <property type="entry name" value="Ig_SMCHD1_2nd"/>
</dbReference>
<dbReference type="GeneID" id="590026"/>
<dbReference type="OrthoDB" id="10036779at2759"/>
<keyword evidence="7" id="KW-1185">Reference proteome</keyword>
<reference evidence="6" key="2">
    <citation type="submission" date="2021-01" db="UniProtKB">
        <authorList>
            <consortium name="EnsemblMetazoa"/>
        </authorList>
    </citation>
    <scope>IDENTIFICATION</scope>
</reference>
<dbReference type="InterPro" id="IPR058613">
    <property type="entry name" value="Ig_SMCHD1_4th"/>
</dbReference>
<dbReference type="EnsemblMetazoa" id="XM_030973986">
    <property type="protein sequence ID" value="XP_030829846"/>
    <property type="gene ID" value="LOC590026"/>
</dbReference>
<reference evidence="7" key="1">
    <citation type="submission" date="2015-02" db="EMBL/GenBank/DDBJ databases">
        <title>Genome sequencing for Strongylocentrotus purpuratus.</title>
        <authorList>
            <person name="Murali S."/>
            <person name="Liu Y."/>
            <person name="Vee V."/>
            <person name="English A."/>
            <person name="Wang M."/>
            <person name="Skinner E."/>
            <person name="Han Y."/>
            <person name="Muzny D.M."/>
            <person name="Worley K.C."/>
            <person name="Gibbs R.A."/>
        </authorList>
    </citation>
    <scope>NUCLEOTIDE SEQUENCE</scope>
</reference>
<dbReference type="InterPro" id="IPR058617">
    <property type="entry name" value="Ig_SMCHD1_7th"/>
</dbReference>
<dbReference type="Pfam" id="PF26195">
    <property type="entry name" value="Ig_SMCHD1_2nd"/>
    <property type="match status" value="1"/>
</dbReference>
<name>A0A7M7STF2_STRPU</name>
<dbReference type="AlphaFoldDB" id="A0A7M7STF2"/>
<dbReference type="PANTHER" id="PTHR22640">
    <property type="entry name" value="STRUCTURAL MAINTENANCE OF CHROMOSOMES FLEXIBLE HINGE DOMAIN-CONTAINING PROTEIN 1"/>
    <property type="match status" value="1"/>
</dbReference>
<dbReference type="RefSeq" id="XP_030829846.1">
    <property type="nucleotide sequence ID" value="XM_030973986.1"/>
</dbReference>
<evidence type="ECO:0000259" key="4">
    <source>
        <dbReference type="Pfam" id="PF26198"/>
    </source>
</evidence>
<proteinExistence type="predicted"/>
<dbReference type="KEGG" id="spu:590026"/>
<dbReference type="OMA" id="YCHINIT"/>
<evidence type="ECO:0000259" key="5">
    <source>
        <dbReference type="Pfam" id="PF26201"/>
    </source>
</evidence>
<dbReference type="InterPro" id="IPR038892">
    <property type="entry name" value="SMCHD1"/>
</dbReference>
<dbReference type="Pfam" id="PF26198">
    <property type="entry name" value="Ig_SMCHD1_6th"/>
    <property type="match status" value="1"/>
</dbReference>
<protein>
    <submittedName>
        <fullName evidence="6">Uncharacterized protein</fullName>
    </submittedName>
</protein>
<feature type="domain" description="SMCHD1 Ig-like" evidence="3">
    <location>
        <begin position="239"/>
        <end position="335"/>
    </location>
</feature>
<feature type="domain" description="SMCHD1 Ig-like" evidence="4">
    <location>
        <begin position="443"/>
        <end position="556"/>
    </location>
</feature>
<evidence type="ECO:0000313" key="7">
    <source>
        <dbReference type="Proteomes" id="UP000007110"/>
    </source>
</evidence>
<evidence type="ECO:0000259" key="1">
    <source>
        <dbReference type="Pfam" id="PF26195"/>
    </source>
</evidence>